<keyword evidence="2" id="KW-1133">Transmembrane helix</keyword>
<comment type="caution">
    <text evidence="3">The sequence shown here is derived from an EMBL/GenBank/DDBJ whole genome shotgun (WGS) entry which is preliminary data.</text>
</comment>
<dbReference type="Proteomes" id="UP000714618">
    <property type="component" value="Unassembled WGS sequence"/>
</dbReference>
<feature type="region of interest" description="Disordered" evidence="1">
    <location>
        <begin position="73"/>
        <end position="117"/>
    </location>
</feature>
<evidence type="ECO:0000256" key="2">
    <source>
        <dbReference type="SAM" id="Phobius"/>
    </source>
</evidence>
<sequence>MADNPPQPSMFWMVLSRSVLVFVATCITICIAIAAVPVLFVMFILVAISPESFSNLRIGGDTVHIRLDLNVTHGPQRAPHQRARAHRSSPHLTNPQDNQPSSPQSPPSPAYNWSRQYSSRQPAPLDTTFAVQQPYTWRSTSAYVPSHPNIYNTMPPYLPPISEPEPRPLFSSQYGAYTSMDPSPPFRASPIPPPPTNRLVRTNSNISWTADDRLPPARPDDAMTPTRPGPRRRSTAESMPGQIPIVDDESDDEILPVYDRPPEYDDERHSQPSPT</sequence>
<dbReference type="OrthoDB" id="3937092at2759"/>
<gene>
    <name evidence="3" type="ORF">AWRI4233_LOCUS3507</name>
</gene>
<dbReference type="EMBL" id="CAIJEO010000004">
    <property type="protein sequence ID" value="CAD0091829.1"/>
    <property type="molecule type" value="Genomic_DNA"/>
</dbReference>
<keyword evidence="2" id="KW-0812">Transmembrane</keyword>
<feature type="transmembrane region" description="Helical" evidence="2">
    <location>
        <begin position="20"/>
        <end position="48"/>
    </location>
</feature>
<feature type="compositionally biased region" description="Basic and acidic residues" evidence="1">
    <location>
        <begin position="210"/>
        <end position="221"/>
    </location>
</feature>
<dbReference type="AlphaFoldDB" id="A0A9N8JR47"/>
<feature type="compositionally biased region" description="Basic and acidic residues" evidence="1">
    <location>
        <begin position="260"/>
        <end position="275"/>
    </location>
</feature>
<keyword evidence="4" id="KW-1185">Reference proteome</keyword>
<organism evidence="3 4">
    <name type="scientific">Aureobasidium mustum</name>
    <dbReference type="NCBI Taxonomy" id="2773714"/>
    <lineage>
        <taxon>Eukaryota</taxon>
        <taxon>Fungi</taxon>
        <taxon>Dikarya</taxon>
        <taxon>Ascomycota</taxon>
        <taxon>Pezizomycotina</taxon>
        <taxon>Dothideomycetes</taxon>
        <taxon>Dothideomycetidae</taxon>
        <taxon>Dothideales</taxon>
        <taxon>Saccotheciaceae</taxon>
        <taxon>Aureobasidium</taxon>
    </lineage>
</organism>
<name>A0A9N8JR47_9PEZI</name>
<feature type="compositionally biased region" description="Basic residues" evidence="1">
    <location>
        <begin position="79"/>
        <end position="89"/>
    </location>
</feature>
<feature type="compositionally biased region" description="Polar residues" evidence="1">
    <location>
        <begin position="199"/>
        <end position="208"/>
    </location>
</feature>
<feature type="region of interest" description="Disordered" evidence="1">
    <location>
        <begin position="190"/>
        <end position="275"/>
    </location>
</feature>
<proteinExistence type="predicted"/>
<evidence type="ECO:0000313" key="4">
    <source>
        <dbReference type="Proteomes" id="UP000714618"/>
    </source>
</evidence>
<protein>
    <submittedName>
        <fullName evidence="3">Uncharacterized protein</fullName>
    </submittedName>
</protein>
<reference evidence="3" key="1">
    <citation type="submission" date="2020-06" db="EMBL/GenBank/DDBJ databases">
        <authorList>
            <person name="Onetto C."/>
        </authorList>
    </citation>
    <scope>NUCLEOTIDE SEQUENCE</scope>
</reference>
<evidence type="ECO:0000256" key="1">
    <source>
        <dbReference type="SAM" id="MobiDB-lite"/>
    </source>
</evidence>
<evidence type="ECO:0000313" key="3">
    <source>
        <dbReference type="EMBL" id="CAD0091829.1"/>
    </source>
</evidence>
<accession>A0A9N8JR47</accession>
<keyword evidence="2" id="KW-0472">Membrane</keyword>